<keyword evidence="4" id="KW-1185">Reference proteome</keyword>
<dbReference type="KEGG" id="mmai:sS8_5218"/>
<dbReference type="AlphaFoldDB" id="A0A250KZS9"/>
<accession>A0A250KZS9</accession>
<dbReference type="EMBL" id="AP017928">
    <property type="protein sequence ID" value="BBA37140.1"/>
    <property type="molecule type" value="Genomic_DNA"/>
</dbReference>
<feature type="compositionally biased region" description="Basic and acidic residues" evidence="1">
    <location>
        <begin position="73"/>
        <end position="101"/>
    </location>
</feature>
<dbReference type="RefSeq" id="WP_119632177.1">
    <property type="nucleotide sequence ID" value="NZ_AP017928.1"/>
</dbReference>
<keyword evidence="2" id="KW-0732">Signal</keyword>
<name>A0A250KZS9_9GAMM</name>
<evidence type="ECO:0000256" key="1">
    <source>
        <dbReference type="SAM" id="MobiDB-lite"/>
    </source>
</evidence>
<proteinExistence type="predicted"/>
<feature type="compositionally biased region" description="Basic and acidic residues" evidence="1">
    <location>
        <begin position="54"/>
        <end position="63"/>
    </location>
</feature>
<sequence>MRSTVLNSLLLGALISLLGLNPASAAARSVAVAVYVKTGFENGKTRGDIIELVRETAGREGSEQRTPGTGKRKNGERGVEEPGRRRGIESESPKPGEREIPESPVPGAEEPSMPEEIPEEMPEPELEPSDVE</sequence>
<protein>
    <submittedName>
        <fullName evidence="3">Uncharacterized protein</fullName>
    </submittedName>
</protein>
<evidence type="ECO:0000313" key="4">
    <source>
        <dbReference type="Proteomes" id="UP000266313"/>
    </source>
</evidence>
<dbReference type="OrthoDB" id="9999634at2"/>
<dbReference type="Proteomes" id="UP000266313">
    <property type="component" value="Chromosome"/>
</dbReference>
<evidence type="ECO:0000313" key="3">
    <source>
        <dbReference type="EMBL" id="BBA37140.1"/>
    </source>
</evidence>
<gene>
    <name evidence="3" type="ORF">sS8_5218</name>
</gene>
<feature type="chain" id="PRO_5012806610" evidence="2">
    <location>
        <begin position="26"/>
        <end position="132"/>
    </location>
</feature>
<feature type="compositionally biased region" description="Acidic residues" evidence="1">
    <location>
        <begin position="112"/>
        <end position="132"/>
    </location>
</feature>
<reference evidence="3 4" key="1">
    <citation type="submission" date="2016-12" db="EMBL/GenBank/DDBJ databases">
        <title>Genome sequencing of Methylocaldum marinum.</title>
        <authorList>
            <person name="Takeuchi M."/>
            <person name="Kamagata Y."/>
            <person name="Hiraoka S."/>
            <person name="Oshima K."/>
            <person name="Hattori M."/>
            <person name="Iwasaki W."/>
        </authorList>
    </citation>
    <scope>NUCLEOTIDE SEQUENCE [LARGE SCALE GENOMIC DNA]</scope>
    <source>
        <strain evidence="3 4">S8</strain>
    </source>
</reference>
<organism evidence="3 4">
    <name type="scientific">Methylocaldum marinum</name>
    <dbReference type="NCBI Taxonomy" id="1432792"/>
    <lineage>
        <taxon>Bacteria</taxon>
        <taxon>Pseudomonadati</taxon>
        <taxon>Pseudomonadota</taxon>
        <taxon>Gammaproteobacteria</taxon>
        <taxon>Methylococcales</taxon>
        <taxon>Methylococcaceae</taxon>
        <taxon>Methylocaldum</taxon>
    </lineage>
</organism>
<feature type="region of interest" description="Disordered" evidence="1">
    <location>
        <begin position="54"/>
        <end position="132"/>
    </location>
</feature>
<evidence type="ECO:0000256" key="2">
    <source>
        <dbReference type="SAM" id="SignalP"/>
    </source>
</evidence>
<feature type="signal peptide" evidence="2">
    <location>
        <begin position="1"/>
        <end position="25"/>
    </location>
</feature>